<feature type="compositionally biased region" description="Polar residues" evidence="1">
    <location>
        <begin position="191"/>
        <end position="201"/>
    </location>
</feature>
<feature type="compositionally biased region" description="Basic and acidic residues" evidence="1">
    <location>
        <begin position="176"/>
        <end position="190"/>
    </location>
</feature>
<accession>A0A8H5PJK9</accession>
<gene>
    <name evidence="2" type="ORF">FSUBG_8353</name>
</gene>
<evidence type="ECO:0000313" key="2">
    <source>
        <dbReference type="EMBL" id="KAF5597703.1"/>
    </source>
</evidence>
<feature type="region of interest" description="Disordered" evidence="1">
    <location>
        <begin position="71"/>
        <end position="207"/>
    </location>
</feature>
<sequence length="207" mass="22248">MFAPFFAFDTHSSIVLDLPRHPIASPWSHRARASTTASRNGTVFKLIRDISVPNSNWAAIADAPQSYDRRQSARCHHLSSEVSNRTPIQAPDTPDSTNDTDVSDPSPTPRPVAEVSQPANTQAPESDDIDAGPVEATSDLCYDTSSESARPPVKTTASQPVTDPRTDAEQPQAGEIKNRSGKPLDSRENQGHTVSVSQLPDNASPPS</sequence>
<proteinExistence type="predicted"/>
<dbReference type="RefSeq" id="XP_036536100.1">
    <property type="nucleotide sequence ID" value="XM_036686753.1"/>
</dbReference>
<protein>
    <submittedName>
        <fullName evidence="2">Uncharacterized protein</fullName>
    </submittedName>
</protein>
<feature type="compositionally biased region" description="Polar residues" evidence="1">
    <location>
        <begin position="94"/>
        <end position="105"/>
    </location>
</feature>
<dbReference type="GeneID" id="59321471"/>
<evidence type="ECO:0000256" key="1">
    <source>
        <dbReference type="SAM" id="MobiDB-lite"/>
    </source>
</evidence>
<keyword evidence="3" id="KW-1185">Reference proteome</keyword>
<reference evidence="2 3" key="1">
    <citation type="submission" date="2020-05" db="EMBL/GenBank/DDBJ databases">
        <title>Identification and distribution of gene clusters putatively required for synthesis of sphingolipid metabolism inhibitors in phylogenetically diverse species of the filamentous fungus Fusarium.</title>
        <authorList>
            <person name="Kim H.-S."/>
            <person name="Busman M."/>
            <person name="Brown D.W."/>
            <person name="Divon H."/>
            <person name="Uhlig S."/>
            <person name="Proctor R.H."/>
        </authorList>
    </citation>
    <scope>NUCLEOTIDE SEQUENCE [LARGE SCALE GENOMIC DNA]</scope>
    <source>
        <strain evidence="2 3">NRRL 66333</strain>
    </source>
</reference>
<dbReference type="EMBL" id="JAAOAV010000114">
    <property type="protein sequence ID" value="KAF5597703.1"/>
    <property type="molecule type" value="Genomic_DNA"/>
</dbReference>
<name>A0A8H5PJK9_GIBSU</name>
<comment type="caution">
    <text evidence="2">The sequence shown here is derived from an EMBL/GenBank/DDBJ whole genome shotgun (WGS) entry which is preliminary data.</text>
</comment>
<dbReference type="OrthoDB" id="10542247at2759"/>
<dbReference type="Proteomes" id="UP000547976">
    <property type="component" value="Unassembled WGS sequence"/>
</dbReference>
<evidence type="ECO:0000313" key="3">
    <source>
        <dbReference type="Proteomes" id="UP000547976"/>
    </source>
</evidence>
<organism evidence="2 3">
    <name type="scientific">Gibberella subglutinans</name>
    <name type="common">Fusarium subglutinans</name>
    <dbReference type="NCBI Taxonomy" id="42677"/>
    <lineage>
        <taxon>Eukaryota</taxon>
        <taxon>Fungi</taxon>
        <taxon>Dikarya</taxon>
        <taxon>Ascomycota</taxon>
        <taxon>Pezizomycotina</taxon>
        <taxon>Sordariomycetes</taxon>
        <taxon>Hypocreomycetidae</taxon>
        <taxon>Hypocreales</taxon>
        <taxon>Nectriaceae</taxon>
        <taxon>Fusarium</taxon>
        <taxon>Fusarium fujikuroi species complex</taxon>
    </lineage>
</organism>
<dbReference type="AlphaFoldDB" id="A0A8H5PJK9"/>